<dbReference type="Proteomes" id="UP001589858">
    <property type="component" value="Unassembled WGS sequence"/>
</dbReference>
<name>A0ABV6SCS1_9SPHN</name>
<accession>A0ABV6SCS1</accession>
<proteinExistence type="predicted"/>
<evidence type="ECO:0000313" key="3">
    <source>
        <dbReference type="Proteomes" id="UP001589858"/>
    </source>
</evidence>
<evidence type="ECO:0000256" key="1">
    <source>
        <dbReference type="SAM" id="MobiDB-lite"/>
    </source>
</evidence>
<comment type="caution">
    <text evidence="2">The sequence shown here is derived from an EMBL/GenBank/DDBJ whole genome shotgun (WGS) entry which is preliminary data.</text>
</comment>
<protein>
    <recommendedName>
        <fullName evidence="4">Lipoprotein</fullName>
    </recommendedName>
</protein>
<feature type="region of interest" description="Disordered" evidence="1">
    <location>
        <begin position="27"/>
        <end position="87"/>
    </location>
</feature>
<dbReference type="EMBL" id="JBHLTM010000081">
    <property type="protein sequence ID" value="MFC0687060.1"/>
    <property type="molecule type" value="Genomic_DNA"/>
</dbReference>
<sequence length="244" mass="26099">MHWAAPVAVLLATSGCAGSLMHADPLGTRRAASEEQAPPPPQQREPVLSSMPRPEAVKPPVAPEPATAAARTAARMPAPPPETTSAPILVTGAVPRKPKPQIFPDTSATIVFTVTPAGTCPQCRLTKITVSPTGEVLIELGHWDAVQRDWDYQHYKARVKRNAANAFAAGLKADRPTGEASVHMSGLACTLPTRDAGLTIQWLEFGRRDRLNVVFDCPASGDRQTAQRLRHAPDVLALRRIAAP</sequence>
<evidence type="ECO:0008006" key="4">
    <source>
        <dbReference type="Google" id="ProtNLM"/>
    </source>
</evidence>
<dbReference type="RefSeq" id="WP_267221100.1">
    <property type="nucleotide sequence ID" value="NZ_JAPCWC010000009.1"/>
</dbReference>
<feature type="compositionally biased region" description="Low complexity" evidence="1">
    <location>
        <begin position="64"/>
        <end position="76"/>
    </location>
</feature>
<evidence type="ECO:0000313" key="2">
    <source>
        <dbReference type="EMBL" id="MFC0687060.1"/>
    </source>
</evidence>
<reference evidence="2 3" key="1">
    <citation type="submission" date="2024-09" db="EMBL/GenBank/DDBJ databases">
        <authorList>
            <person name="Sun Q."/>
            <person name="Mori K."/>
        </authorList>
    </citation>
    <scope>NUCLEOTIDE SEQUENCE [LARGE SCALE GENOMIC DNA]</scope>
    <source>
        <strain evidence="2 3">CICC 11035S</strain>
    </source>
</reference>
<gene>
    <name evidence="2" type="ORF">ACFFF8_20970</name>
</gene>
<keyword evidence="3" id="KW-1185">Reference proteome</keyword>
<organism evidence="2 3">
    <name type="scientific">Novosphingobium clariflavum</name>
    <dbReference type="NCBI Taxonomy" id="2029884"/>
    <lineage>
        <taxon>Bacteria</taxon>
        <taxon>Pseudomonadati</taxon>
        <taxon>Pseudomonadota</taxon>
        <taxon>Alphaproteobacteria</taxon>
        <taxon>Sphingomonadales</taxon>
        <taxon>Sphingomonadaceae</taxon>
        <taxon>Novosphingobium</taxon>
    </lineage>
</organism>